<evidence type="ECO:0000259" key="7">
    <source>
        <dbReference type="PROSITE" id="PS51379"/>
    </source>
</evidence>
<protein>
    <recommendedName>
        <fullName evidence="5">Indolepyruvate oxidoreductase subunit IorA</fullName>
        <shortName evidence="5">IOR</shortName>
        <ecNumber evidence="5">1.2.7.8</ecNumber>
    </recommendedName>
    <alternativeName>
        <fullName evidence="5">Indolepyruvate ferredoxin oxidoreductase subunit alpha</fullName>
    </alternativeName>
</protein>
<feature type="domain" description="4Fe-4S ferredoxin-type" evidence="7">
    <location>
        <begin position="584"/>
        <end position="613"/>
    </location>
</feature>
<dbReference type="GO" id="GO:0030976">
    <property type="term" value="F:thiamine pyrophosphate binding"/>
    <property type="evidence" value="ECO:0007669"/>
    <property type="project" value="InterPro"/>
</dbReference>
<feature type="domain" description="4Fe-4S ferredoxin-type" evidence="7">
    <location>
        <begin position="554"/>
        <end position="583"/>
    </location>
</feature>
<dbReference type="GO" id="GO:0043805">
    <property type="term" value="F:indolepyruvate ferredoxin oxidoreductase activity"/>
    <property type="evidence" value="ECO:0007669"/>
    <property type="project" value="UniProtKB-UniRule"/>
</dbReference>
<dbReference type="GO" id="GO:0051539">
    <property type="term" value="F:4 iron, 4 sulfur cluster binding"/>
    <property type="evidence" value="ECO:0007669"/>
    <property type="project" value="UniProtKB-UniRule"/>
</dbReference>
<evidence type="ECO:0000313" key="9">
    <source>
        <dbReference type="Proteomes" id="UP001144372"/>
    </source>
</evidence>
<dbReference type="GO" id="GO:0044281">
    <property type="term" value="P:small molecule metabolic process"/>
    <property type="evidence" value="ECO:0007669"/>
    <property type="project" value="UniProtKB-ARBA"/>
</dbReference>
<dbReference type="AlphaFoldDB" id="A0A9W6FSX2"/>
<dbReference type="FunFam" id="3.40.50.970:FF:000039">
    <property type="entry name" value="Indolepyruvate oxidoreductase subunit IorA"/>
    <property type="match status" value="1"/>
</dbReference>
<evidence type="ECO:0000256" key="1">
    <source>
        <dbReference type="ARBA" id="ARBA00022723"/>
    </source>
</evidence>
<dbReference type="Gene3D" id="3.30.70.20">
    <property type="match status" value="1"/>
</dbReference>
<comment type="cofactor">
    <cofactor evidence="5 6">
        <name>[4Fe-4S] cluster</name>
        <dbReference type="ChEBI" id="CHEBI:49883"/>
    </cofactor>
    <text evidence="5 6">Binds 2 [4Fe-4S] clusters. In this family the first cluster has a non-standard and varying [4Fe-4S] binding motif CX(2)CX(2)CX(4-5)CP.</text>
</comment>
<keyword evidence="3 5" id="KW-0408">Iron</keyword>
<dbReference type="CDD" id="cd02008">
    <property type="entry name" value="TPP_IOR_alpha"/>
    <property type="match status" value="1"/>
</dbReference>
<dbReference type="InterPro" id="IPR045025">
    <property type="entry name" value="HACL1-like"/>
</dbReference>
<name>A0A9W6FSX2_9BACT</name>
<dbReference type="PROSITE" id="PS00198">
    <property type="entry name" value="4FE4S_FER_1"/>
    <property type="match status" value="1"/>
</dbReference>
<keyword evidence="1 5" id="KW-0479">Metal-binding</keyword>
<dbReference type="PANTHER" id="PTHR43710">
    <property type="entry name" value="2-HYDROXYACYL-COA LYASE"/>
    <property type="match status" value="1"/>
</dbReference>
<sequence>MTARKILLGNEAIAVGLAESACTMATSYPGTPASEVLSTLVQLKKAENLQLHLEWSINEKVAFEVALANSFAGRRSVAIMKQVGLNVAADPLMSAAYTGVKGGFVLVVADDPGPHSSQTEQDSRFLAMMAKVPVLDPSSPAEARDMLPQAFSLSEQYEIPVMFRPTTRVCHARQDMELRPFPTGDPPPQFEKNPTRWAATPKFRLILHGQLNEKLSNISREPSLAPKFLNEIALATAEKPRICIVASGVVLAHAKEIMMDLGLWTKIPIYQVPMPYPLPRSFRDEILSQYDRILVLEETDPVIELQLQNREKVFGRITGTVPSAGELLPEAVEEIVRTFAHLPPAPRIEPPNFPGRRPTLCAGCPHRATFFAIKKAFPKGIYPGDIGCYTLGVNLGAVDTVLCMGASISQAAGFYHAYRTLPPEGAPAVCATIGDSTFFHAGIPALINAVVQGARFTLVILDNSTTAMTGHQPTPASGHTLDGTPVPQLSIPEIVKACGVRFVEVEDPYRLDALIDLLKKAGGYTRSEKGGVAVVVAKHPCLMDRAQSASRIRREVTVNEKCKGCGLCIKQFECPALVSQGEKEPIRIDSSLCSGCGVCVHVCPHGALTVVPKNE</sequence>
<evidence type="ECO:0000256" key="3">
    <source>
        <dbReference type="ARBA" id="ARBA00023004"/>
    </source>
</evidence>
<feature type="binding site" evidence="6">
    <location>
        <position position="599"/>
    </location>
    <ligand>
        <name>[4Fe-4S] cluster</name>
        <dbReference type="ChEBI" id="CHEBI:49883"/>
        <label>2</label>
    </ligand>
</feature>
<dbReference type="EMBL" id="BSDR01000001">
    <property type="protein sequence ID" value="GLI32660.1"/>
    <property type="molecule type" value="Genomic_DNA"/>
</dbReference>
<feature type="binding site" evidence="6">
    <location>
        <position position="603"/>
    </location>
    <ligand>
        <name>[4Fe-4S] cluster</name>
        <dbReference type="ChEBI" id="CHEBI:49883"/>
        <label>1</label>
    </ligand>
</feature>
<keyword evidence="2 5" id="KW-0560">Oxidoreductase</keyword>
<organism evidence="8 9">
    <name type="scientific">Desulforhabdus amnigena</name>
    <dbReference type="NCBI Taxonomy" id="40218"/>
    <lineage>
        <taxon>Bacteria</taxon>
        <taxon>Pseudomonadati</taxon>
        <taxon>Thermodesulfobacteriota</taxon>
        <taxon>Syntrophobacteria</taxon>
        <taxon>Syntrophobacterales</taxon>
        <taxon>Syntrophobacteraceae</taxon>
        <taxon>Desulforhabdus</taxon>
    </lineage>
</organism>
<dbReference type="InterPro" id="IPR017896">
    <property type="entry name" value="4Fe4S_Fe-S-bd"/>
</dbReference>
<evidence type="ECO:0000313" key="8">
    <source>
        <dbReference type="EMBL" id="GLI32660.1"/>
    </source>
</evidence>
<keyword evidence="9" id="KW-1185">Reference proteome</keyword>
<dbReference type="SUPFAM" id="SSF54862">
    <property type="entry name" value="4Fe-4S ferredoxins"/>
    <property type="match status" value="1"/>
</dbReference>
<accession>A0A9W6FSX2</accession>
<proteinExistence type="predicted"/>
<keyword evidence="5 6" id="KW-0004">4Fe-4S</keyword>
<dbReference type="InterPro" id="IPR029061">
    <property type="entry name" value="THDP-binding"/>
</dbReference>
<dbReference type="Pfam" id="PF00037">
    <property type="entry name" value="Fer4"/>
    <property type="match status" value="1"/>
</dbReference>
<feature type="binding site" evidence="6">
    <location>
        <position position="574"/>
    </location>
    <ligand>
        <name>[4Fe-4S] cluster</name>
        <dbReference type="ChEBI" id="CHEBI:49883"/>
        <label>2</label>
    </ligand>
</feature>
<feature type="binding site" evidence="6">
    <location>
        <position position="593"/>
    </location>
    <ligand>
        <name>[4Fe-4S] cluster</name>
        <dbReference type="ChEBI" id="CHEBI:49883"/>
        <label>2</label>
    </ligand>
</feature>
<dbReference type="Pfam" id="PF01855">
    <property type="entry name" value="POR_N"/>
    <property type="match status" value="1"/>
</dbReference>
<dbReference type="PANTHER" id="PTHR43710:SF7">
    <property type="entry name" value="INDOLEPYRUVATE OXIDOREDUCTASE SUBUNIT IORA"/>
    <property type="match status" value="1"/>
</dbReference>
<feature type="binding site" evidence="6">
    <location>
        <position position="562"/>
    </location>
    <ligand>
        <name>[4Fe-4S] cluster</name>
        <dbReference type="ChEBI" id="CHEBI:49883"/>
        <label>1</label>
    </ligand>
</feature>
<evidence type="ECO:0000256" key="4">
    <source>
        <dbReference type="ARBA" id="ARBA00023014"/>
    </source>
</evidence>
<dbReference type="SUPFAM" id="SSF52518">
    <property type="entry name" value="Thiamin diphosphate-binding fold (THDP-binding)"/>
    <property type="match status" value="2"/>
</dbReference>
<keyword evidence="5" id="KW-0813">Transport</keyword>
<comment type="function">
    <text evidence="5">Catalyzes the ferredoxin-dependent oxidative decarboxylation of arylpyruvates.</text>
</comment>
<comment type="caution">
    <text evidence="8">The sequence shown here is derived from an EMBL/GenBank/DDBJ whole genome shotgun (WGS) entry which is preliminary data.</text>
</comment>
<dbReference type="RefSeq" id="WP_281791714.1">
    <property type="nucleotide sequence ID" value="NZ_BSDR01000001.1"/>
</dbReference>
<dbReference type="Pfam" id="PF02775">
    <property type="entry name" value="TPP_enzyme_C"/>
    <property type="match status" value="1"/>
</dbReference>
<dbReference type="Proteomes" id="UP001144372">
    <property type="component" value="Unassembled WGS sequence"/>
</dbReference>
<dbReference type="CDD" id="cd07034">
    <property type="entry name" value="TPP_PYR_PFOR_IOR-alpha_like"/>
    <property type="match status" value="1"/>
</dbReference>
<dbReference type="InterPro" id="IPR017900">
    <property type="entry name" value="4Fe4S_Fe_S_CS"/>
</dbReference>
<gene>
    <name evidence="8" type="primary">iorA-2</name>
    <name evidence="8" type="ORF">DAMNIGENAA_00930</name>
</gene>
<keyword evidence="4 5" id="KW-0411">Iron-sulfur</keyword>
<dbReference type="EC" id="1.2.7.8" evidence="5"/>
<dbReference type="GO" id="GO:0046872">
    <property type="term" value="F:metal ion binding"/>
    <property type="evidence" value="ECO:0007669"/>
    <property type="project" value="UniProtKB-UniRule"/>
</dbReference>
<feature type="binding site" evidence="6">
    <location>
        <position position="568"/>
    </location>
    <ligand>
        <name>[4Fe-4S] cluster</name>
        <dbReference type="ChEBI" id="CHEBI:49883"/>
        <label>1</label>
    </ligand>
</feature>
<reference evidence="8" key="1">
    <citation type="submission" date="2022-12" db="EMBL/GenBank/DDBJ databases">
        <title>Reference genome sequencing for broad-spectrum identification of bacterial and archaeal isolates by mass spectrometry.</title>
        <authorList>
            <person name="Sekiguchi Y."/>
            <person name="Tourlousse D.M."/>
        </authorList>
    </citation>
    <scope>NUCLEOTIDE SEQUENCE</scope>
    <source>
        <strain evidence="8">ASRB1</strain>
    </source>
</reference>
<feature type="binding site" evidence="6">
    <location>
        <position position="565"/>
    </location>
    <ligand>
        <name>[4Fe-4S] cluster</name>
        <dbReference type="ChEBI" id="CHEBI:49883"/>
        <label>1</label>
    </ligand>
</feature>
<evidence type="ECO:0000256" key="2">
    <source>
        <dbReference type="ARBA" id="ARBA00023002"/>
    </source>
</evidence>
<comment type="catalytic activity">
    <reaction evidence="5">
        <text>indole-3-pyruvate + 2 oxidized [2Fe-2S]-[ferredoxin] + CoA = (indol-3-yl)acetyl-CoA + 2 reduced [2Fe-2S]-[ferredoxin] + CO2 + H(+)</text>
        <dbReference type="Rhea" id="RHEA:12645"/>
        <dbReference type="Rhea" id="RHEA-COMP:10000"/>
        <dbReference type="Rhea" id="RHEA-COMP:10001"/>
        <dbReference type="ChEBI" id="CHEBI:15378"/>
        <dbReference type="ChEBI" id="CHEBI:16526"/>
        <dbReference type="ChEBI" id="CHEBI:17640"/>
        <dbReference type="ChEBI" id="CHEBI:33737"/>
        <dbReference type="ChEBI" id="CHEBI:33738"/>
        <dbReference type="ChEBI" id="CHEBI:57271"/>
        <dbReference type="ChEBI" id="CHEBI:57287"/>
        <dbReference type="EC" id="1.2.7.8"/>
    </reaction>
</comment>
<feature type="binding site" evidence="6">
    <location>
        <position position="596"/>
    </location>
    <ligand>
        <name>[4Fe-4S] cluster</name>
        <dbReference type="ChEBI" id="CHEBI:49883"/>
        <label>2</label>
    </ligand>
</feature>
<dbReference type="Gene3D" id="3.40.50.970">
    <property type="match status" value="2"/>
</dbReference>
<evidence type="ECO:0000256" key="6">
    <source>
        <dbReference type="PIRSR" id="PIRSR006439-50"/>
    </source>
</evidence>
<dbReference type="PROSITE" id="PS51379">
    <property type="entry name" value="4FE4S_FER_2"/>
    <property type="match status" value="2"/>
</dbReference>
<dbReference type="NCBIfam" id="TIGR03336">
    <property type="entry name" value="IOR_alpha"/>
    <property type="match status" value="1"/>
</dbReference>
<dbReference type="InterPro" id="IPR011766">
    <property type="entry name" value="TPP_enzyme_TPP-bd"/>
</dbReference>
<evidence type="ECO:0000256" key="5">
    <source>
        <dbReference type="PIRNR" id="PIRNR006439"/>
    </source>
</evidence>
<dbReference type="PIRSF" id="PIRSF006439">
    <property type="entry name" value="Indolepyruvate_ferr_oxidored"/>
    <property type="match status" value="1"/>
</dbReference>
<dbReference type="InterPro" id="IPR017721">
    <property type="entry name" value="IorA"/>
</dbReference>
<keyword evidence="5" id="KW-0249">Electron transport</keyword>
<dbReference type="InterPro" id="IPR002880">
    <property type="entry name" value="Pyrv_Fd/Flavodoxin_OxRdtase_N"/>
</dbReference>